<organism evidence="8 9">
    <name type="scientific">Monoraphidium neglectum</name>
    <dbReference type="NCBI Taxonomy" id="145388"/>
    <lineage>
        <taxon>Eukaryota</taxon>
        <taxon>Viridiplantae</taxon>
        <taxon>Chlorophyta</taxon>
        <taxon>core chlorophytes</taxon>
        <taxon>Chlorophyceae</taxon>
        <taxon>CS clade</taxon>
        <taxon>Sphaeropleales</taxon>
        <taxon>Selenastraceae</taxon>
        <taxon>Monoraphidium</taxon>
    </lineage>
</organism>
<keyword evidence="5" id="KW-0676">Redox-active center</keyword>
<dbReference type="PANTHER" id="PTHR45672">
    <property type="entry name" value="PROTEIN DISULFIDE-ISOMERASE C17H9.14C-RELATED"/>
    <property type="match status" value="1"/>
</dbReference>
<comment type="catalytic activity">
    <reaction evidence="1">
        <text>Catalyzes the rearrangement of -S-S- bonds in proteins.</text>
        <dbReference type="EC" id="5.3.4.1"/>
    </reaction>
</comment>
<keyword evidence="4" id="KW-0413">Isomerase</keyword>
<dbReference type="GeneID" id="25742563"/>
<dbReference type="PANTHER" id="PTHR45672:SF11">
    <property type="entry name" value="PROTEIN DISULFIDE-ISOMERASE C17H9.14C"/>
    <property type="match status" value="1"/>
</dbReference>
<feature type="domain" description="Thioredoxin" evidence="7">
    <location>
        <begin position="1"/>
        <end position="95"/>
    </location>
</feature>
<protein>
    <recommendedName>
        <fullName evidence="2">protein disulfide-isomerase</fullName>
        <ecNumber evidence="2">5.3.4.1</ecNumber>
    </recommendedName>
</protein>
<dbReference type="InterPro" id="IPR051063">
    <property type="entry name" value="PDI"/>
</dbReference>
<dbReference type="InterPro" id="IPR011679">
    <property type="entry name" value="ERp29_C"/>
</dbReference>
<evidence type="ECO:0000256" key="1">
    <source>
        <dbReference type="ARBA" id="ARBA00001182"/>
    </source>
</evidence>
<dbReference type="Pfam" id="PF00085">
    <property type="entry name" value="Thioredoxin"/>
    <property type="match status" value="1"/>
</dbReference>
<evidence type="ECO:0000256" key="3">
    <source>
        <dbReference type="ARBA" id="ARBA00023157"/>
    </source>
</evidence>
<accession>A0A0D2KRT2</accession>
<dbReference type="OrthoDB" id="10264505at2759"/>
<evidence type="ECO:0000256" key="4">
    <source>
        <dbReference type="ARBA" id="ARBA00023235"/>
    </source>
</evidence>
<dbReference type="SUPFAM" id="SSF52833">
    <property type="entry name" value="Thioredoxin-like"/>
    <property type="match status" value="1"/>
</dbReference>
<evidence type="ECO:0000256" key="2">
    <source>
        <dbReference type="ARBA" id="ARBA00012723"/>
    </source>
</evidence>
<feature type="compositionally biased region" description="Acidic residues" evidence="6">
    <location>
        <begin position="205"/>
        <end position="233"/>
    </location>
</feature>
<dbReference type="GO" id="GO:0003756">
    <property type="term" value="F:protein disulfide isomerase activity"/>
    <property type="evidence" value="ECO:0007669"/>
    <property type="project" value="UniProtKB-EC"/>
</dbReference>
<dbReference type="Proteomes" id="UP000054498">
    <property type="component" value="Unassembled WGS sequence"/>
</dbReference>
<dbReference type="CDD" id="cd00238">
    <property type="entry name" value="ERp29c"/>
    <property type="match status" value="1"/>
</dbReference>
<dbReference type="GO" id="GO:0006457">
    <property type="term" value="P:protein folding"/>
    <property type="evidence" value="ECO:0007669"/>
    <property type="project" value="TreeGrafter"/>
</dbReference>
<dbReference type="InterPro" id="IPR013766">
    <property type="entry name" value="Thioredoxin_domain"/>
</dbReference>
<dbReference type="KEGG" id="mng:MNEG_9688"/>
<dbReference type="PROSITE" id="PS51352">
    <property type="entry name" value="THIOREDOXIN_2"/>
    <property type="match status" value="1"/>
</dbReference>
<evidence type="ECO:0000313" key="9">
    <source>
        <dbReference type="Proteomes" id="UP000054498"/>
    </source>
</evidence>
<dbReference type="RefSeq" id="XP_013897293.1">
    <property type="nucleotide sequence ID" value="XM_014041839.1"/>
</dbReference>
<evidence type="ECO:0000256" key="5">
    <source>
        <dbReference type="ARBA" id="ARBA00023284"/>
    </source>
</evidence>
<dbReference type="EMBL" id="KK102244">
    <property type="protein sequence ID" value="KIY98273.1"/>
    <property type="molecule type" value="Genomic_DNA"/>
</dbReference>
<feature type="region of interest" description="Disordered" evidence="6">
    <location>
        <begin position="197"/>
        <end position="233"/>
    </location>
</feature>
<dbReference type="Gene3D" id="3.40.30.10">
    <property type="entry name" value="Glutaredoxin"/>
    <property type="match status" value="1"/>
</dbReference>
<proteinExistence type="predicted"/>
<dbReference type="InterPro" id="IPR036356">
    <property type="entry name" value="ERp29_C_sf"/>
</dbReference>
<dbReference type="InterPro" id="IPR036249">
    <property type="entry name" value="Thioredoxin-like_sf"/>
</dbReference>
<dbReference type="Pfam" id="PF07749">
    <property type="entry name" value="ERp29"/>
    <property type="match status" value="1"/>
</dbReference>
<evidence type="ECO:0000256" key="6">
    <source>
        <dbReference type="SAM" id="MobiDB-lite"/>
    </source>
</evidence>
<dbReference type="STRING" id="145388.A0A0D2KRT2"/>
<dbReference type="Gene3D" id="1.20.1150.12">
    <property type="entry name" value="Endoplasmic reticulum resident protein 29, C-terminal domain"/>
    <property type="match status" value="1"/>
</dbReference>
<reference evidence="8 9" key="1">
    <citation type="journal article" date="2013" name="BMC Genomics">
        <title>Reconstruction of the lipid metabolism for the microalga Monoraphidium neglectum from its genome sequence reveals characteristics suitable for biofuel production.</title>
        <authorList>
            <person name="Bogen C."/>
            <person name="Al-Dilaimi A."/>
            <person name="Albersmeier A."/>
            <person name="Wichmann J."/>
            <person name="Grundmann M."/>
            <person name="Rupp O."/>
            <person name="Lauersen K.J."/>
            <person name="Blifernez-Klassen O."/>
            <person name="Kalinowski J."/>
            <person name="Goesmann A."/>
            <person name="Mussgnug J.H."/>
            <person name="Kruse O."/>
        </authorList>
    </citation>
    <scope>NUCLEOTIDE SEQUENCE [LARGE SCALE GENOMIC DNA]</scope>
    <source>
        <strain evidence="8 9">SAG 48.87</strain>
    </source>
</reference>
<keyword evidence="3" id="KW-1015">Disulfide bond</keyword>
<keyword evidence="9" id="KW-1185">Reference proteome</keyword>
<dbReference type="AlphaFoldDB" id="A0A0D2KRT2"/>
<gene>
    <name evidence="8" type="ORF">MNEG_9688</name>
</gene>
<evidence type="ECO:0000259" key="7">
    <source>
        <dbReference type="PROSITE" id="PS51352"/>
    </source>
</evidence>
<dbReference type="EC" id="5.3.4.1" evidence="2"/>
<name>A0A0D2KRT2_9CHLO</name>
<dbReference type="SUPFAM" id="SSF47933">
    <property type="entry name" value="ERP29 C domain-like"/>
    <property type="match status" value="1"/>
</dbReference>
<dbReference type="GO" id="GO:0005783">
    <property type="term" value="C:endoplasmic reticulum"/>
    <property type="evidence" value="ECO:0007669"/>
    <property type="project" value="InterPro"/>
</dbReference>
<evidence type="ECO:0000313" key="8">
    <source>
        <dbReference type="EMBL" id="KIY98273.1"/>
    </source>
</evidence>
<sequence>MNPVCRRCGHCKHLTPEYKKLGAAVEADPALASRLVIAKVDADAHNPLGSRFDVQGFPTIKFFPRGKPATKDSAQDYNGGRSSDAMLAFLKGKLEGDKGFARVAELDAIAEKAGKAAKDDLKKLVGELEEAAKKLEGDAKANGELYVKLAKKALDKGSEYFATERARLERMISSGGVAANKVSEMAAKSSVLGGFLGEPIAAPAAEEEEAEEEPEEDEDDADEVEEGEEKDEE</sequence>